<keyword evidence="2 9" id="KW-0963">Cytoplasm</keyword>
<evidence type="ECO:0000259" key="12">
    <source>
        <dbReference type="SMART" id="SM01016"/>
    </source>
</evidence>
<keyword evidence="7 9" id="KW-0030">Aminoacyl-tRNA synthetase</keyword>
<accession>A0ABX3IHY6</accession>
<dbReference type="SMART" id="SM01016">
    <property type="entry name" value="Arg_tRNA_synt_N"/>
    <property type="match status" value="1"/>
</dbReference>
<feature type="domain" description="Arginyl tRNA synthetase N-terminal" evidence="12">
    <location>
        <begin position="2"/>
        <end position="83"/>
    </location>
</feature>
<gene>
    <name evidence="9" type="primary">argS</name>
    <name evidence="13" type="ORF">XJ44_07930</name>
</gene>
<keyword evidence="5 9" id="KW-0067">ATP-binding</keyword>
<dbReference type="InterPro" id="IPR005148">
    <property type="entry name" value="Arg-tRNA-synth_N"/>
</dbReference>
<dbReference type="InterPro" id="IPR035684">
    <property type="entry name" value="ArgRS_core"/>
</dbReference>
<dbReference type="Gene3D" id="3.30.1360.70">
    <property type="entry name" value="Arginyl tRNA synthetase N-terminal domain"/>
    <property type="match status" value="1"/>
</dbReference>
<dbReference type="InterPro" id="IPR036695">
    <property type="entry name" value="Arg-tRNA-synth_N_sf"/>
</dbReference>
<comment type="similarity">
    <text evidence="1 9 10">Belongs to the class-I aminoacyl-tRNA synthetase family.</text>
</comment>
<sequence>MIRDIIDEKIKSILLEEGFDYSYNIEIPDERFGDFSTNVALIGAKYFRKPPLEIAKIFVAKLESDPLFLEVNIAGPGFINFRISKAFYISILEEMLKKGTNYWRPKPKQLKVQLEYGSANPTGPFTVGHGRQLVIGDVLGNVLEFLGYDVEKEMYLNDAGRQIRLLARSLWVRYNELFGKEYDLPEDGYKGTYLMDIARSLSEREGNKFVDKWDEKVEKFFMEEAVSSILDSMERTLNKIGCKFDSKIKESFVIEKGYVDRVLEIFKVKNLVYEKDNALWFKVSKFLNEDDKVLIRSDGTYTYFLTDIAYHLYKFEREYNKVYDIFGSDHHGHIPRMKAAMSALDISNEFLNFILHQFVTLKRGKEVVKMSTRAGNFVTLEELLDEAGKDATRYFFVMNDVNTHLVFDLELAKSKTNENPVYYVQYAYARINSIFEKAYEKGIKGDYLDNIELLENPEEMSIIKLLDEFVNSLKQVEEKLSPHFLTNYIYLVSEKFHSYYSKYKIIDETNIPLSLARLGLLSVIKNVYEIVFNLLGVKAPERM</sequence>
<evidence type="ECO:0000256" key="10">
    <source>
        <dbReference type="RuleBase" id="RU363038"/>
    </source>
</evidence>
<dbReference type="PROSITE" id="PS00178">
    <property type="entry name" value="AA_TRNA_LIGASE_I"/>
    <property type="match status" value="1"/>
</dbReference>
<evidence type="ECO:0000313" key="14">
    <source>
        <dbReference type="Proteomes" id="UP000242616"/>
    </source>
</evidence>
<dbReference type="InterPro" id="IPR008909">
    <property type="entry name" value="DALR_anticod-bd"/>
</dbReference>
<evidence type="ECO:0000313" key="13">
    <source>
        <dbReference type="EMBL" id="ONN26782.1"/>
    </source>
</evidence>
<dbReference type="Pfam" id="PF00750">
    <property type="entry name" value="tRNA-synt_1d"/>
    <property type="match status" value="1"/>
</dbReference>
<comment type="caution">
    <text evidence="13">The sequence shown here is derived from an EMBL/GenBank/DDBJ whole genome shotgun (WGS) entry which is preliminary data.</text>
</comment>
<evidence type="ECO:0000256" key="7">
    <source>
        <dbReference type="ARBA" id="ARBA00023146"/>
    </source>
</evidence>
<dbReference type="Gene3D" id="1.10.730.10">
    <property type="entry name" value="Isoleucyl-tRNA Synthetase, Domain 1"/>
    <property type="match status" value="1"/>
</dbReference>
<dbReference type="SUPFAM" id="SSF47323">
    <property type="entry name" value="Anticodon-binding domain of a subclass of class I aminoacyl-tRNA synthetases"/>
    <property type="match status" value="1"/>
</dbReference>
<evidence type="ECO:0000256" key="9">
    <source>
        <dbReference type="HAMAP-Rule" id="MF_00123"/>
    </source>
</evidence>
<dbReference type="Pfam" id="PF05746">
    <property type="entry name" value="DALR_1"/>
    <property type="match status" value="1"/>
</dbReference>
<dbReference type="EMBL" id="LBFC01000022">
    <property type="protein sequence ID" value="ONN26782.1"/>
    <property type="molecule type" value="Genomic_DNA"/>
</dbReference>
<keyword evidence="14" id="KW-1185">Reference proteome</keyword>
<organism evidence="13 14">
    <name type="scientific">Thermosipho affectus</name>
    <dbReference type="NCBI Taxonomy" id="660294"/>
    <lineage>
        <taxon>Bacteria</taxon>
        <taxon>Thermotogati</taxon>
        <taxon>Thermotogota</taxon>
        <taxon>Thermotogae</taxon>
        <taxon>Thermotogales</taxon>
        <taxon>Fervidobacteriaceae</taxon>
        <taxon>Thermosipho</taxon>
    </lineage>
</organism>
<dbReference type="SUPFAM" id="SSF52374">
    <property type="entry name" value="Nucleotidylyl transferase"/>
    <property type="match status" value="1"/>
</dbReference>
<dbReference type="InterPro" id="IPR014729">
    <property type="entry name" value="Rossmann-like_a/b/a_fold"/>
</dbReference>
<feature type="domain" description="DALR anticodon binding" evidence="11">
    <location>
        <begin position="424"/>
        <end position="543"/>
    </location>
</feature>
<dbReference type="PANTHER" id="PTHR11956:SF5">
    <property type="entry name" value="ARGININE--TRNA LIGASE, CYTOPLASMIC"/>
    <property type="match status" value="1"/>
</dbReference>
<dbReference type="InterPro" id="IPR001412">
    <property type="entry name" value="aa-tRNA-synth_I_CS"/>
</dbReference>
<dbReference type="CDD" id="cd00671">
    <property type="entry name" value="ArgRS_core"/>
    <property type="match status" value="1"/>
</dbReference>
<evidence type="ECO:0000256" key="4">
    <source>
        <dbReference type="ARBA" id="ARBA00022741"/>
    </source>
</evidence>
<dbReference type="InterPro" id="IPR001278">
    <property type="entry name" value="Arg-tRNA-ligase"/>
</dbReference>
<feature type="short sequence motif" description="'HIGH' region" evidence="9">
    <location>
        <begin position="119"/>
        <end position="129"/>
    </location>
</feature>
<dbReference type="Gene3D" id="3.40.50.620">
    <property type="entry name" value="HUPs"/>
    <property type="match status" value="1"/>
</dbReference>
<dbReference type="PANTHER" id="PTHR11956">
    <property type="entry name" value="ARGINYL-TRNA SYNTHETASE"/>
    <property type="match status" value="1"/>
</dbReference>
<dbReference type="NCBIfam" id="TIGR00456">
    <property type="entry name" value="argS"/>
    <property type="match status" value="1"/>
</dbReference>
<dbReference type="EC" id="6.1.1.19" evidence="9"/>
<name>A0ABX3IHY6_9BACT</name>
<dbReference type="SUPFAM" id="SSF55190">
    <property type="entry name" value="Arginyl-tRNA synthetase (ArgRS), N-terminal 'additional' domain"/>
    <property type="match status" value="1"/>
</dbReference>
<keyword evidence="6 9" id="KW-0648">Protein biosynthesis</keyword>
<dbReference type="PRINTS" id="PR01038">
    <property type="entry name" value="TRNASYNTHARG"/>
</dbReference>
<keyword evidence="4 9" id="KW-0547">Nucleotide-binding</keyword>
<comment type="subcellular location">
    <subcellularLocation>
        <location evidence="9">Cytoplasm</location>
    </subcellularLocation>
</comment>
<evidence type="ECO:0000256" key="3">
    <source>
        <dbReference type="ARBA" id="ARBA00022598"/>
    </source>
</evidence>
<comment type="catalytic activity">
    <reaction evidence="8 9">
        <text>tRNA(Arg) + L-arginine + ATP = L-arginyl-tRNA(Arg) + AMP + diphosphate</text>
        <dbReference type="Rhea" id="RHEA:20301"/>
        <dbReference type="Rhea" id="RHEA-COMP:9658"/>
        <dbReference type="Rhea" id="RHEA-COMP:9673"/>
        <dbReference type="ChEBI" id="CHEBI:30616"/>
        <dbReference type="ChEBI" id="CHEBI:32682"/>
        <dbReference type="ChEBI" id="CHEBI:33019"/>
        <dbReference type="ChEBI" id="CHEBI:78442"/>
        <dbReference type="ChEBI" id="CHEBI:78513"/>
        <dbReference type="ChEBI" id="CHEBI:456215"/>
        <dbReference type="EC" id="6.1.1.19"/>
    </reaction>
</comment>
<reference evidence="13 14" key="1">
    <citation type="submission" date="2015-06" db="EMBL/GenBank/DDBJ databases">
        <title>Genome sequencing of Thermotogales isolates from hydrothermal vents.</title>
        <authorList>
            <person name="Haverkamp T.H."/>
            <person name="Kublanov I.V."/>
            <person name="Nesbo C.L."/>
        </authorList>
    </citation>
    <scope>NUCLEOTIDE SEQUENCE [LARGE SCALE GENOMIC DNA]</scope>
    <source>
        <strain evidence="14">ik275mar</strain>
    </source>
</reference>
<protein>
    <recommendedName>
        <fullName evidence="9">Arginine--tRNA ligase</fullName>
        <ecNumber evidence="9">6.1.1.19</ecNumber>
    </recommendedName>
    <alternativeName>
        <fullName evidence="9">Arginyl-tRNA synthetase</fullName>
        <shortName evidence="9">ArgRS</shortName>
    </alternativeName>
</protein>
<evidence type="ECO:0000256" key="5">
    <source>
        <dbReference type="ARBA" id="ARBA00022840"/>
    </source>
</evidence>
<dbReference type="InterPro" id="IPR009080">
    <property type="entry name" value="tRNAsynth_Ia_anticodon-bd"/>
</dbReference>
<evidence type="ECO:0000256" key="6">
    <source>
        <dbReference type="ARBA" id="ARBA00022917"/>
    </source>
</evidence>
<evidence type="ECO:0000259" key="11">
    <source>
        <dbReference type="SMART" id="SM00836"/>
    </source>
</evidence>
<dbReference type="Proteomes" id="UP000242616">
    <property type="component" value="Unassembled WGS sequence"/>
</dbReference>
<comment type="subunit">
    <text evidence="9">Monomer.</text>
</comment>
<dbReference type="HAMAP" id="MF_00123">
    <property type="entry name" value="Arg_tRNA_synth"/>
    <property type="match status" value="1"/>
</dbReference>
<proteinExistence type="inferred from homology"/>
<dbReference type="SMART" id="SM00836">
    <property type="entry name" value="DALR_1"/>
    <property type="match status" value="1"/>
</dbReference>
<keyword evidence="3 9" id="KW-0436">Ligase</keyword>
<dbReference type="RefSeq" id="WP_077198644.1">
    <property type="nucleotide sequence ID" value="NZ_LBFC01000022.1"/>
</dbReference>
<dbReference type="Pfam" id="PF03485">
    <property type="entry name" value="Arg_tRNA_synt_N"/>
    <property type="match status" value="1"/>
</dbReference>
<evidence type="ECO:0000256" key="1">
    <source>
        <dbReference type="ARBA" id="ARBA00005594"/>
    </source>
</evidence>
<evidence type="ECO:0000256" key="2">
    <source>
        <dbReference type="ARBA" id="ARBA00022490"/>
    </source>
</evidence>
<evidence type="ECO:0000256" key="8">
    <source>
        <dbReference type="ARBA" id="ARBA00049339"/>
    </source>
</evidence>